<reference evidence="1 2" key="1">
    <citation type="submission" date="2023-08" db="EMBL/GenBank/DDBJ databases">
        <title>A Necator americanus chromosomal reference genome.</title>
        <authorList>
            <person name="Ilik V."/>
            <person name="Petrzelkova K.J."/>
            <person name="Pardy F."/>
            <person name="Fuh T."/>
            <person name="Niatou-Singa F.S."/>
            <person name="Gouil Q."/>
            <person name="Baker L."/>
            <person name="Ritchie M.E."/>
            <person name="Jex A.R."/>
            <person name="Gazzola D."/>
            <person name="Li H."/>
            <person name="Toshio Fujiwara R."/>
            <person name="Zhan B."/>
            <person name="Aroian R.V."/>
            <person name="Pafco B."/>
            <person name="Schwarz E.M."/>
        </authorList>
    </citation>
    <scope>NUCLEOTIDE SEQUENCE [LARGE SCALE GENOMIC DNA]</scope>
    <source>
        <strain evidence="1 2">Aroian</strain>
        <tissue evidence="1">Whole animal</tissue>
    </source>
</reference>
<keyword evidence="2" id="KW-1185">Reference proteome</keyword>
<dbReference type="Proteomes" id="UP001303046">
    <property type="component" value="Unassembled WGS sequence"/>
</dbReference>
<dbReference type="EMBL" id="JAVFWL010000002">
    <property type="protein sequence ID" value="KAK6738312.1"/>
    <property type="molecule type" value="Genomic_DNA"/>
</dbReference>
<proteinExistence type="predicted"/>
<accession>A0ABR1CKL3</accession>
<sequence>MTYIRVRIRRQNSCVVHVGTAHVASILWQDHTYGWPWTTHELYSFGKDNVSSKTVGLPARIRMIETWVIYRIAAPRT</sequence>
<comment type="caution">
    <text evidence="1">The sequence shown here is derived from an EMBL/GenBank/DDBJ whole genome shotgun (WGS) entry which is preliminary data.</text>
</comment>
<organism evidence="1 2">
    <name type="scientific">Necator americanus</name>
    <name type="common">Human hookworm</name>
    <dbReference type="NCBI Taxonomy" id="51031"/>
    <lineage>
        <taxon>Eukaryota</taxon>
        <taxon>Metazoa</taxon>
        <taxon>Ecdysozoa</taxon>
        <taxon>Nematoda</taxon>
        <taxon>Chromadorea</taxon>
        <taxon>Rhabditida</taxon>
        <taxon>Rhabditina</taxon>
        <taxon>Rhabditomorpha</taxon>
        <taxon>Strongyloidea</taxon>
        <taxon>Ancylostomatidae</taxon>
        <taxon>Bunostominae</taxon>
        <taxon>Necator</taxon>
    </lineage>
</organism>
<gene>
    <name evidence="1" type="primary">Necator_chrII.g8225</name>
    <name evidence="1" type="ORF">RB195_020431</name>
</gene>
<evidence type="ECO:0000313" key="2">
    <source>
        <dbReference type="Proteomes" id="UP001303046"/>
    </source>
</evidence>
<name>A0ABR1CKL3_NECAM</name>
<protein>
    <submittedName>
        <fullName evidence="1">Uncharacterized protein</fullName>
    </submittedName>
</protein>
<evidence type="ECO:0000313" key="1">
    <source>
        <dbReference type="EMBL" id="KAK6738312.1"/>
    </source>
</evidence>